<comment type="caution">
    <text evidence="1">The sequence shown here is derived from an EMBL/GenBank/DDBJ whole genome shotgun (WGS) entry which is preliminary data.</text>
</comment>
<dbReference type="InterPro" id="IPR017439">
    <property type="entry name" value="Amidohydrolase"/>
</dbReference>
<protein>
    <submittedName>
        <fullName evidence="1">Uncharacterized protein</fullName>
    </submittedName>
</protein>
<sequence length="442" mass="50277">MYNFGVFKQTTFIYSIFLLLTYQIPYVWTTQCHYCNAKTFNHLITIDDLPVATEDDCNVIRTTYGCSIHIDWLADGTTEVYYDVKPSLPYGSILTIMEHQVDFDTGNYSTRRSIYYSCKSTTTACNTIADLRRAINAIEFPTDEQLKKFNALIAPKQDFGGSACFQFSNATSCSTTNWTNCRQCMTTGHYSEQLNVCSTCRPERHTRNFFSFDTTFLLKDKSQSQRIKIVCQGRNNCNSLENIEHIRRKLPTQLDFMKFYQLSIQEERTPKRKLKQYGLIVSEEVGRYGVVGTLKSVPPGHRRDSLQTIVSRNISPNNATVISVGAIQGGSFNSVNVMPSEIRIGCITRSFTKLVRHIIERRIKELAHGLAQILGCTVQIEYNRLGTTLVNHDEETTRAVKAAESLVDKEHVNANATPFTSGEDFAYFLKKDLVIACIWVME</sequence>
<organism evidence="1 2">
    <name type="scientific">Rotaria magnacalcarata</name>
    <dbReference type="NCBI Taxonomy" id="392030"/>
    <lineage>
        <taxon>Eukaryota</taxon>
        <taxon>Metazoa</taxon>
        <taxon>Spiralia</taxon>
        <taxon>Gnathifera</taxon>
        <taxon>Rotifera</taxon>
        <taxon>Eurotatoria</taxon>
        <taxon>Bdelloidea</taxon>
        <taxon>Philodinida</taxon>
        <taxon>Philodinidae</taxon>
        <taxon>Rotaria</taxon>
    </lineage>
</organism>
<accession>A0A816VWE3</accession>
<dbReference type="PANTHER" id="PTHR11014">
    <property type="entry name" value="PEPTIDASE M20 FAMILY MEMBER"/>
    <property type="match status" value="1"/>
</dbReference>
<evidence type="ECO:0000313" key="1">
    <source>
        <dbReference type="EMBL" id="CAF2125297.1"/>
    </source>
</evidence>
<dbReference type="EMBL" id="CAJNRG010010763">
    <property type="protein sequence ID" value="CAF2125297.1"/>
    <property type="molecule type" value="Genomic_DNA"/>
</dbReference>
<name>A0A816VWE3_9BILA</name>
<dbReference type="Proteomes" id="UP000663887">
    <property type="component" value="Unassembled WGS sequence"/>
</dbReference>
<evidence type="ECO:0000313" key="2">
    <source>
        <dbReference type="Proteomes" id="UP000663887"/>
    </source>
</evidence>
<dbReference type="SUPFAM" id="SSF55031">
    <property type="entry name" value="Bacterial exopeptidase dimerisation domain"/>
    <property type="match status" value="1"/>
</dbReference>
<reference evidence="1" key="1">
    <citation type="submission" date="2021-02" db="EMBL/GenBank/DDBJ databases">
        <authorList>
            <person name="Nowell W R."/>
        </authorList>
    </citation>
    <scope>NUCLEOTIDE SEQUENCE</scope>
</reference>
<dbReference type="AlphaFoldDB" id="A0A816VWE3"/>
<proteinExistence type="predicted"/>
<gene>
    <name evidence="1" type="ORF">XDN619_LOCUS23600</name>
</gene>
<dbReference type="InterPro" id="IPR036264">
    <property type="entry name" value="Bact_exopeptidase_dim_dom"/>
</dbReference>
<dbReference type="GO" id="GO:0016787">
    <property type="term" value="F:hydrolase activity"/>
    <property type="evidence" value="ECO:0007669"/>
    <property type="project" value="InterPro"/>
</dbReference>
<dbReference type="Gene3D" id="3.30.70.360">
    <property type="match status" value="1"/>
</dbReference>
<dbReference type="PANTHER" id="PTHR11014:SF63">
    <property type="entry name" value="METALLOPEPTIDASE, PUTATIVE (AFU_ORTHOLOGUE AFUA_6G09600)-RELATED"/>
    <property type="match status" value="1"/>
</dbReference>